<dbReference type="EMBL" id="GBXM01084860">
    <property type="protein sequence ID" value="JAH23717.1"/>
    <property type="molecule type" value="Transcribed_RNA"/>
</dbReference>
<reference evidence="1" key="2">
    <citation type="journal article" date="2015" name="Fish Shellfish Immunol.">
        <title>Early steps in the European eel (Anguilla anguilla)-Vibrio vulnificus interaction in the gills: Role of the RtxA13 toxin.</title>
        <authorList>
            <person name="Callol A."/>
            <person name="Pajuelo D."/>
            <person name="Ebbesson L."/>
            <person name="Teles M."/>
            <person name="MacKenzie S."/>
            <person name="Amaro C."/>
        </authorList>
    </citation>
    <scope>NUCLEOTIDE SEQUENCE</scope>
</reference>
<protein>
    <submittedName>
        <fullName evidence="1">Uncharacterized protein</fullName>
    </submittedName>
</protein>
<accession>A0A0E9R4L3</accession>
<organism evidence="1">
    <name type="scientific">Anguilla anguilla</name>
    <name type="common">European freshwater eel</name>
    <name type="synonym">Muraena anguilla</name>
    <dbReference type="NCBI Taxonomy" id="7936"/>
    <lineage>
        <taxon>Eukaryota</taxon>
        <taxon>Metazoa</taxon>
        <taxon>Chordata</taxon>
        <taxon>Craniata</taxon>
        <taxon>Vertebrata</taxon>
        <taxon>Euteleostomi</taxon>
        <taxon>Actinopterygii</taxon>
        <taxon>Neopterygii</taxon>
        <taxon>Teleostei</taxon>
        <taxon>Anguilliformes</taxon>
        <taxon>Anguillidae</taxon>
        <taxon>Anguilla</taxon>
    </lineage>
</organism>
<name>A0A0E9R4L3_ANGAN</name>
<sequence length="60" mass="6671">MSMRTCSACIVQKQAITKNPLWALNPRHVLRKAILGWDRGLPEALPLVTGQCELLASLEK</sequence>
<reference evidence="1" key="1">
    <citation type="submission" date="2014-11" db="EMBL/GenBank/DDBJ databases">
        <authorList>
            <person name="Amaro Gonzalez C."/>
        </authorList>
    </citation>
    <scope>NUCLEOTIDE SEQUENCE</scope>
</reference>
<evidence type="ECO:0000313" key="1">
    <source>
        <dbReference type="EMBL" id="JAH23717.1"/>
    </source>
</evidence>
<proteinExistence type="predicted"/>
<dbReference type="AlphaFoldDB" id="A0A0E9R4L3"/>